<dbReference type="Gene3D" id="1.10.1520.10">
    <property type="entry name" value="Ribonuclease III domain"/>
    <property type="match status" value="1"/>
</dbReference>
<gene>
    <name evidence="2" type="ORF">CPLU01_15195</name>
</gene>
<dbReference type="EMBL" id="WIGO01000478">
    <property type="protein sequence ID" value="KAF6810986.1"/>
    <property type="molecule type" value="Genomic_DNA"/>
</dbReference>
<dbReference type="InterPro" id="IPR036389">
    <property type="entry name" value="RNase_III_sf"/>
</dbReference>
<accession>A0A8H6JE42</accession>
<keyword evidence="3" id="KW-1185">Reference proteome</keyword>
<comment type="caution">
    <text evidence="2">The sequence shown here is derived from an EMBL/GenBank/DDBJ whole genome shotgun (WGS) entry which is preliminary data.</text>
</comment>
<dbReference type="Pfam" id="PF14622">
    <property type="entry name" value="Ribonucleas_3_3"/>
    <property type="match status" value="1"/>
</dbReference>
<dbReference type="GO" id="GO:0004525">
    <property type="term" value="F:ribonuclease III activity"/>
    <property type="evidence" value="ECO:0007669"/>
    <property type="project" value="InterPro"/>
</dbReference>
<feature type="domain" description="RNase III" evidence="1">
    <location>
        <begin position="8"/>
        <end position="136"/>
    </location>
</feature>
<sequence>MNDRQTKLAEASSILGYTFNQPDWLWEALQAAGSGVRTVGSRAVREGNKPLAGLGDRILAMAIVNIAVDQNLTGDLGDTNSRIQMHASNARLASLCDDIGLTGCIERNVSQQGLVSQSVKSATVEAVLGAAFKDGGMGAAQQVMQHLRLI</sequence>
<evidence type="ECO:0000313" key="2">
    <source>
        <dbReference type="EMBL" id="KAF6810986.1"/>
    </source>
</evidence>
<dbReference type="Proteomes" id="UP000654918">
    <property type="component" value="Unassembled WGS sequence"/>
</dbReference>
<evidence type="ECO:0000259" key="1">
    <source>
        <dbReference type="PROSITE" id="PS50142"/>
    </source>
</evidence>
<proteinExistence type="predicted"/>
<name>A0A8H6JE42_9PEZI</name>
<organism evidence="2 3">
    <name type="scientific">Colletotrichum plurivorum</name>
    <dbReference type="NCBI Taxonomy" id="2175906"/>
    <lineage>
        <taxon>Eukaryota</taxon>
        <taxon>Fungi</taxon>
        <taxon>Dikarya</taxon>
        <taxon>Ascomycota</taxon>
        <taxon>Pezizomycotina</taxon>
        <taxon>Sordariomycetes</taxon>
        <taxon>Hypocreomycetidae</taxon>
        <taxon>Glomerellales</taxon>
        <taxon>Glomerellaceae</taxon>
        <taxon>Colletotrichum</taxon>
        <taxon>Colletotrichum orchidearum species complex</taxon>
    </lineage>
</organism>
<dbReference type="AlphaFoldDB" id="A0A8H6JE42"/>
<reference evidence="2" key="1">
    <citation type="journal article" date="2020" name="Phytopathology">
        <title>Genome Sequence Resources of Colletotrichum truncatum, C. plurivorum, C. musicola, and C. sojae: Four Species Pathogenic to Soybean (Glycine max).</title>
        <authorList>
            <person name="Rogerio F."/>
            <person name="Boufleur T.R."/>
            <person name="Ciampi-Guillardi M."/>
            <person name="Sukno S.A."/>
            <person name="Thon M.R."/>
            <person name="Massola Junior N.S."/>
            <person name="Baroncelli R."/>
        </authorList>
    </citation>
    <scope>NUCLEOTIDE SEQUENCE</scope>
    <source>
        <strain evidence="2">LFN00145</strain>
    </source>
</reference>
<evidence type="ECO:0000313" key="3">
    <source>
        <dbReference type="Proteomes" id="UP000654918"/>
    </source>
</evidence>
<dbReference type="SUPFAM" id="SSF69065">
    <property type="entry name" value="RNase III domain-like"/>
    <property type="match status" value="1"/>
</dbReference>
<dbReference type="GO" id="GO:0006396">
    <property type="term" value="P:RNA processing"/>
    <property type="evidence" value="ECO:0007669"/>
    <property type="project" value="InterPro"/>
</dbReference>
<dbReference type="PROSITE" id="PS50142">
    <property type="entry name" value="RNASE_3_2"/>
    <property type="match status" value="1"/>
</dbReference>
<dbReference type="InterPro" id="IPR000999">
    <property type="entry name" value="RNase_III_dom"/>
</dbReference>
<protein>
    <submittedName>
        <fullName evidence="2">RNase</fullName>
    </submittedName>
</protein>